<keyword evidence="4 8" id="KW-0812">Transmembrane</keyword>
<feature type="transmembrane region" description="Helical" evidence="8">
    <location>
        <begin position="218"/>
        <end position="239"/>
    </location>
</feature>
<keyword evidence="6 8" id="KW-1133">Transmembrane helix</keyword>
<dbReference type="Pfam" id="PF01490">
    <property type="entry name" value="Aa_trans"/>
    <property type="match status" value="1"/>
</dbReference>
<feature type="transmembrane region" description="Helical" evidence="8">
    <location>
        <begin position="489"/>
        <end position="507"/>
    </location>
</feature>
<proteinExistence type="inferred from homology"/>
<feature type="transmembrane region" description="Helical" evidence="8">
    <location>
        <begin position="259"/>
        <end position="278"/>
    </location>
</feature>
<evidence type="ECO:0000313" key="10">
    <source>
        <dbReference type="EMBL" id="MED6176095.1"/>
    </source>
</evidence>
<accession>A0ABU6VTM8</accession>
<feature type="transmembrane region" description="Helical" evidence="8">
    <location>
        <begin position="285"/>
        <end position="304"/>
    </location>
</feature>
<evidence type="ECO:0000256" key="3">
    <source>
        <dbReference type="ARBA" id="ARBA00022448"/>
    </source>
</evidence>
<sequence>MVEMQRETMSMMVEMQRDTMRMTEKLSDWALHDNCQLLQLQYLVEQQSREMEEIRAHQQEELTEQQQKIVRQMHLITAMAEQVNQLMHLTDGRFEEIRGLLHSLQQQQLITRGAAEEHESEEHQINLSPAGQRPVFPTVPSTFTLSLQLFWDMIGSGMMSMPSVFRMLGLFPAIMFIIVIGALACASVDILLRHCRAAHVDKYEDLVHRSFGGFARKMFQFFIVLNNFAAIILFLNTIGDILCGSRPHSLGILEVWFRYNNRLMILFVTGVVIVVLRLSLHRRKLGCCIIAVILAALYVVLLAWSVSVTLVVSHLPSPRLLPDIANTASAWDFVTSIPTIAASFVNHYNVHTIDQELGSSSSIRSFSCSCVLSILLYLFGGITGVLLFGDSTSDNVLLNFGAIINRQNNIRIISIGMSVMLVYALHLLLVLPFMLGSLRSDFERLIPSRIIPENFQTIWLGAVPLALHGLALLLTQYPHFMNFLCQLNGALVAGSLGFILPAVIALRDPGGIAIFTEKILSSVFGFAMGILFIIATYRYFVNYFSHR</sequence>
<dbReference type="PANTHER" id="PTHR22950">
    <property type="entry name" value="AMINO ACID TRANSPORTER"/>
    <property type="match status" value="1"/>
</dbReference>
<evidence type="ECO:0000256" key="4">
    <source>
        <dbReference type="ARBA" id="ARBA00022692"/>
    </source>
</evidence>
<keyword evidence="5" id="KW-0029">Amino-acid transport</keyword>
<organism evidence="10 11">
    <name type="scientific">Stylosanthes scabra</name>
    <dbReference type="NCBI Taxonomy" id="79078"/>
    <lineage>
        <taxon>Eukaryota</taxon>
        <taxon>Viridiplantae</taxon>
        <taxon>Streptophyta</taxon>
        <taxon>Embryophyta</taxon>
        <taxon>Tracheophyta</taxon>
        <taxon>Spermatophyta</taxon>
        <taxon>Magnoliopsida</taxon>
        <taxon>eudicotyledons</taxon>
        <taxon>Gunneridae</taxon>
        <taxon>Pentapetalae</taxon>
        <taxon>rosids</taxon>
        <taxon>fabids</taxon>
        <taxon>Fabales</taxon>
        <taxon>Fabaceae</taxon>
        <taxon>Papilionoideae</taxon>
        <taxon>50 kb inversion clade</taxon>
        <taxon>dalbergioids sensu lato</taxon>
        <taxon>Dalbergieae</taxon>
        <taxon>Pterocarpus clade</taxon>
        <taxon>Stylosanthes</taxon>
    </lineage>
</organism>
<dbReference type="PANTHER" id="PTHR22950:SF458">
    <property type="entry name" value="SODIUM-COUPLED NEUTRAL AMINO ACID TRANSPORTER 11-RELATED"/>
    <property type="match status" value="1"/>
</dbReference>
<name>A0ABU6VTM8_9FABA</name>
<keyword evidence="7 8" id="KW-0472">Membrane</keyword>
<evidence type="ECO:0000259" key="9">
    <source>
        <dbReference type="Pfam" id="PF01490"/>
    </source>
</evidence>
<gene>
    <name evidence="10" type="ORF">PIB30_084587</name>
</gene>
<comment type="similarity">
    <text evidence="2">Belongs to the amino acid/polyamine transporter 2 family.</text>
</comment>
<feature type="transmembrane region" description="Helical" evidence="8">
    <location>
        <begin position="366"/>
        <end position="389"/>
    </location>
</feature>
<evidence type="ECO:0000256" key="2">
    <source>
        <dbReference type="ARBA" id="ARBA00008066"/>
    </source>
</evidence>
<feature type="transmembrane region" description="Helical" evidence="8">
    <location>
        <begin position="409"/>
        <end position="436"/>
    </location>
</feature>
<evidence type="ECO:0000313" key="11">
    <source>
        <dbReference type="Proteomes" id="UP001341840"/>
    </source>
</evidence>
<reference evidence="10 11" key="1">
    <citation type="journal article" date="2023" name="Plants (Basel)">
        <title>Bridging the Gap: Combining Genomics and Transcriptomics Approaches to Understand Stylosanthes scabra, an Orphan Legume from the Brazilian Caatinga.</title>
        <authorList>
            <person name="Ferreira-Neto J.R.C."/>
            <person name="da Silva M.D."/>
            <person name="Binneck E."/>
            <person name="de Melo N.F."/>
            <person name="da Silva R.H."/>
            <person name="de Melo A.L.T.M."/>
            <person name="Pandolfi V."/>
            <person name="Bustamante F.O."/>
            <person name="Brasileiro-Vidal A.C."/>
            <person name="Benko-Iseppon A.M."/>
        </authorList>
    </citation>
    <scope>NUCLEOTIDE SEQUENCE [LARGE SCALE GENOMIC DNA]</scope>
    <source>
        <tissue evidence="10">Leaves</tissue>
    </source>
</reference>
<dbReference type="Proteomes" id="UP001341840">
    <property type="component" value="Unassembled WGS sequence"/>
</dbReference>
<feature type="transmembrane region" description="Helical" evidence="8">
    <location>
        <begin position="171"/>
        <end position="192"/>
    </location>
</feature>
<dbReference type="InterPro" id="IPR013057">
    <property type="entry name" value="AA_transpt_TM"/>
</dbReference>
<keyword evidence="11" id="KW-1185">Reference proteome</keyword>
<feature type="transmembrane region" description="Helical" evidence="8">
    <location>
        <begin position="324"/>
        <end position="345"/>
    </location>
</feature>
<evidence type="ECO:0000256" key="7">
    <source>
        <dbReference type="ARBA" id="ARBA00023136"/>
    </source>
</evidence>
<evidence type="ECO:0000256" key="8">
    <source>
        <dbReference type="SAM" id="Phobius"/>
    </source>
</evidence>
<feature type="domain" description="Amino acid transporter transmembrane" evidence="9">
    <location>
        <begin position="141"/>
        <end position="507"/>
    </location>
</feature>
<protein>
    <recommendedName>
        <fullName evidence="9">Amino acid transporter transmembrane domain-containing protein</fullName>
    </recommendedName>
</protein>
<dbReference type="EMBL" id="JASCZI010152411">
    <property type="protein sequence ID" value="MED6176095.1"/>
    <property type="molecule type" value="Genomic_DNA"/>
</dbReference>
<feature type="transmembrane region" description="Helical" evidence="8">
    <location>
        <begin position="457"/>
        <end position="477"/>
    </location>
</feature>
<comment type="subcellular location">
    <subcellularLocation>
        <location evidence="1">Membrane</location>
        <topology evidence="1">Multi-pass membrane protein</topology>
    </subcellularLocation>
</comment>
<comment type="caution">
    <text evidence="10">The sequence shown here is derived from an EMBL/GenBank/DDBJ whole genome shotgun (WGS) entry which is preliminary data.</text>
</comment>
<feature type="transmembrane region" description="Helical" evidence="8">
    <location>
        <begin position="519"/>
        <end position="540"/>
    </location>
</feature>
<evidence type="ECO:0000256" key="5">
    <source>
        <dbReference type="ARBA" id="ARBA00022970"/>
    </source>
</evidence>
<keyword evidence="3" id="KW-0813">Transport</keyword>
<evidence type="ECO:0000256" key="1">
    <source>
        <dbReference type="ARBA" id="ARBA00004141"/>
    </source>
</evidence>
<evidence type="ECO:0000256" key="6">
    <source>
        <dbReference type="ARBA" id="ARBA00022989"/>
    </source>
</evidence>